<name>A0A5B7IY00_PORTR</name>
<keyword evidence="2" id="KW-1185">Reference proteome</keyword>
<evidence type="ECO:0000313" key="2">
    <source>
        <dbReference type="Proteomes" id="UP000324222"/>
    </source>
</evidence>
<dbReference type="AlphaFoldDB" id="A0A5B7IY00"/>
<organism evidence="1 2">
    <name type="scientific">Portunus trituberculatus</name>
    <name type="common">Swimming crab</name>
    <name type="synonym">Neptunus trituberculatus</name>
    <dbReference type="NCBI Taxonomy" id="210409"/>
    <lineage>
        <taxon>Eukaryota</taxon>
        <taxon>Metazoa</taxon>
        <taxon>Ecdysozoa</taxon>
        <taxon>Arthropoda</taxon>
        <taxon>Crustacea</taxon>
        <taxon>Multicrustacea</taxon>
        <taxon>Malacostraca</taxon>
        <taxon>Eumalacostraca</taxon>
        <taxon>Eucarida</taxon>
        <taxon>Decapoda</taxon>
        <taxon>Pleocyemata</taxon>
        <taxon>Brachyura</taxon>
        <taxon>Eubrachyura</taxon>
        <taxon>Portunoidea</taxon>
        <taxon>Portunidae</taxon>
        <taxon>Portuninae</taxon>
        <taxon>Portunus</taxon>
    </lineage>
</organism>
<proteinExistence type="predicted"/>
<dbReference type="Proteomes" id="UP000324222">
    <property type="component" value="Unassembled WGS sequence"/>
</dbReference>
<reference evidence="1 2" key="1">
    <citation type="submission" date="2019-05" db="EMBL/GenBank/DDBJ databases">
        <title>Another draft genome of Portunus trituberculatus and its Hox gene families provides insights of decapod evolution.</title>
        <authorList>
            <person name="Jeong J.-H."/>
            <person name="Song I."/>
            <person name="Kim S."/>
            <person name="Choi T."/>
            <person name="Kim D."/>
            <person name="Ryu S."/>
            <person name="Kim W."/>
        </authorList>
    </citation>
    <scope>NUCLEOTIDE SEQUENCE [LARGE SCALE GENOMIC DNA]</scope>
    <source>
        <tissue evidence="1">Muscle</tissue>
    </source>
</reference>
<sequence length="68" mass="7898">MKSEESKERKRGRERKYKNICLLFISQPVKEAPPVTRPALECGSELILEILVHRRHTSPLRPSSDVEQ</sequence>
<gene>
    <name evidence="1" type="ORF">E2C01_080287</name>
</gene>
<comment type="caution">
    <text evidence="1">The sequence shown here is derived from an EMBL/GenBank/DDBJ whole genome shotgun (WGS) entry which is preliminary data.</text>
</comment>
<evidence type="ECO:0000313" key="1">
    <source>
        <dbReference type="EMBL" id="MPC85508.1"/>
    </source>
</evidence>
<accession>A0A5B7IY00</accession>
<dbReference type="EMBL" id="VSRR010068664">
    <property type="protein sequence ID" value="MPC85508.1"/>
    <property type="molecule type" value="Genomic_DNA"/>
</dbReference>
<protein>
    <submittedName>
        <fullName evidence="1">Uncharacterized protein</fullName>
    </submittedName>
</protein>